<evidence type="ECO:0000256" key="14">
    <source>
        <dbReference type="ARBA" id="ARBA00038034"/>
    </source>
</evidence>
<evidence type="ECO:0000256" key="20">
    <source>
        <dbReference type="SAM" id="SignalP"/>
    </source>
</evidence>
<evidence type="ECO:0000256" key="5">
    <source>
        <dbReference type="ARBA" id="ARBA00022832"/>
    </source>
</evidence>
<keyword evidence="7" id="KW-0443">Lipid metabolism</keyword>
<dbReference type="PANTHER" id="PTHR43272">
    <property type="entry name" value="LONG-CHAIN-FATTY-ACID--COA LIGASE"/>
    <property type="match status" value="1"/>
</dbReference>
<keyword evidence="4" id="KW-0547">Nucleotide-binding</keyword>
<evidence type="ECO:0000256" key="1">
    <source>
        <dbReference type="ARBA" id="ARBA00004496"/>
    </source>
</evidence>
<dbReference type="Pfam" id="PF23562">
    <property type="entry name" value="AMP-binding_C_3"/>
    <property type="match status" value="1"/>
</dbReference>
<dbReference type="EC" id="6.2.1.15" evidence="10"/>
<evidence type="ECO:0000256" key="15">
    <source>
        <dbReference type="ARBA" id="ARBA00040479"/>
    </source>
</evidence>
<dbReference type="InParanoid" id="A0A5F8GEE4"/>
<dbReference type="InterPro" id="IPR020845">
    <property type="entry name" value="AMP-binding_CS"/>
</dbReference>
<dbReference type="InterPro" id="IPR042099">
    <property type="entry name" value="ANL_N_sf"/>
</dbReference>
<evidence type="ECO:0000256" key="9">
    <source>
        <dbReference type="ARBA" id="ARBA00024548"/>
    </source>
</evidence>
<dbReference type="GO" id="GO:0047676">
    <property type="term" value="F:arachidonate-CoA ligase activity"/>
    <property type="evidence" value="ECO:0007669"/>
    <property type="project" value="UniProtKB-EC"/>
</dbReference>
<evidence type="ECO:0000256" key="4">
    <source>
        <dbReference type="ARBA" id="ARBA00022741"/>
    </source>
</evidence>
<keyword evidence="6" id="KW-0067">ATP-binding</keyword>
<dbReference type="InterPro" id="IPR000873">
    <property type="entry name" value="AMP-dep_synth/lig_dom"/>
</dbReference>
<keyword evidence="3" id="KW-0436">Ligase</keyword>
<dbReference type="GO" id="GO:0005524">
    <property type="term" value="F:ATP binding"/>
    <property type="evidence" value="ECO:0007669"/>
    <property type="project" value="UniProtKB-KW"/>
</dbReference>
<comment type="catalytic activity">
    <reaction evidence="9">
        <text>(5Z,8Z,11Z,14Z)-eicosatetraenoate + ATP + CoA = (5Z,8Z,11Z,14Z)-eicosatetraenoyl-CoA + AMP + diphosphate</text>
        <dbReference type="Rhea" id="RHEA:19713"/>
        <dbReference type="ChEBI" id="CHEBI:30616"/>
        <dbReference type="ChEBI" id="CHEBI:32395"/>
        <dbReference type="ChEBI" id="CHEBI:33019"/>
        <dbReference type="ChEBI" id="CHEBI:57287"/>
        <dbReference type="ChEBI" id="CHEBI:57368"/>
        <dbReference type="ChEBI" id="CHEBI:456215"/>
        <dbReference type="EC" id="6.2.1.15"/>
    </reaction>
    <physiologicalReaction direction="left-to-right" evidence="9">
        <dbReference type="Rhea" id="RHEA:19714"/>
    </physiologicalReaction>
</comment>
<dbReference type="AlphaFoldDB" id="A0A5F8GEE4"/>
<accession>A0A5F8GEE4</accession>
<keyword evidence="23" id="KW-1185">Reference proteome</keyword>
<dbReference type="STRING" id="13616.ENSMODP00000045933"/>
<keyword evidence="20" id="KW-0732">Signal</keyword>
<evidence type="ECO:0000313" key="23">
    <source>
        <dbReference type="Proteomes" id="UP000002280"/>
    </source>
</evidence>
<dbReference type="GO" id="GO:0005783">
    <property type="term" value="C:endoplasmic reticulum"/>
    <property type="evidence" value="ECO:0000318"/>
    <property type="project" value="GO_Central"/>
</dbReference>
<evidence type="ECO:0000256" key="8">
    <source>
        <dbReference type="ARBA" id="ARBA00024484"/>
    </source>
</evidence>
<name>A0A5F8GEE4_MONDO</name>
<dbReference type="Proteomes" id="UP000002280">
    <property type="component" value="Chromosome 3"/>
</dbReference>
<dbReference type="GO" id="GO:0004467">
    <property type="term" value="F:long-chain fatty acid-CoA ligase activity"/>
    <property type="evidence" value="ECO:0000318"/>
    <property type="project" value="GO_Central"/>
</dbReference>
<reference evidence="22" key="3">
    <citation type="submission" date="2025-09" db="UniProtKB">
        <authorList>
            <consortium name="Ensembl"/>
        </authorList>
    </citation>
    <scope>IDENTIFICATION</scope>
</reference>
<dbReference type="Ensembl" id="ENSMODT00000062662.1">
    <property type="protein sequence ID" value="ENSMODP00000045933.1"/>
    <property type="gene ID" value="ENSMODG00000049985.1"/>
</dbReference>
<comment type="catalytic activity">
    <reaction evidence="19">
        <text>hexadecanoate + ATP + CoA = hexadecanoyl-CoA + AMP + diphosphate</text>
        <dbReference type="Rhea" id="RHEA:30751"/>
        <dbReference type="ChEBI" id="CHEBI:7896"/>
        <dbReference type="ChEBI" id="CHEBI:30616"/>
        <dbReference type="ChEBI" id="CHEBI:33019"/>
        <dbReference type="ChEBI" id="CHEBI:57287"/>
        <dbReference type="ChEBI" id="CHEBI:57379"/>
        <dbReference type="ChEBI" id="CHEBI:456215"/>
    </reaction>
    <physiologicalReaction direction="left-to-right" evidence="19">
        <dbReference type="Rhea" id="RHEA:30752"/>
    </physiologicalReaction>
</comment>
<organism evidence="22 23">
    <name type="scientific">Monodelphis domestica</name>
    <name type="common">Gray short-tailed opossum</name>
    <dbReference type="NCBI Taxonomy" id="13616"/>
    <lineage>
        <taxon>Eukaryota</taxon>
        <taxon>Metazoa</taxon>
        <taxon>Chordata</taxon>
        <taxon>Craniata</taxon>
        <taxon>Vertebrata</taxon>
        <taxon>Euteleostomi</taxon>
        <taxon>Mammalia</taxon>
        <taxon>Metatheria</taxon>
        <taxon>Didelphimorphia</taxon>
        <taxon>Didelphidae</taxon>
        <taxon>Monodelphis</taxon>
    </lineage>
</organism>
<comment type="subcellular location">
    <subcellularLocation>
        <location evidence="1">Cytoplasm</location>
    </subcellularLocation>
</comment>
<evidence type="ECO:0000256" key="7">
    <source>
        <dbReference type="ARBA" id="ARBA00023098"/>
    </source>
</evidence>
<dbReference type="Bgee" id="ENSMODG00000049985">
    <property type="expression patterns" value="Expressed in spermatid and 10 other cell types or tissues"/>
</dbReference>
<evidence type="ECO:0000256" key="2">
    <source>
        <dbReference type="ARBA" id="ARBA00022490"/>
    </source>
</evidence>
<sequence length="654" mass="74166">MICLNLLTPFTGVLGFSTSLRDGEVILRKDPKKGFGNDYPFTVHELVVDTATKFPDFIAVGTRKTNEWETITYIEYYELCRKAAKSLLKLGLERFHGVGILGHNCLEWLVADIASIFAGGIAVGIFPTNSSQACRFIAENSEANIIMVEDDWQLQKILKIRQYLNHLKAIVQYKDKLREKMPGLYTWQEFLEVGKFVPDETLDRVIDSQKPNQCCTLIYTAGTTGSPRAVMISHDNITWTSGAVLQGLSYSLPPNNQEILVSYLPLCLISAQMFEVWIPITIGASLFFAEPDAMKVRGSLINTLREVRPTSFCGAAGIWEEFQESMNSTYSSSTPFRKGIINWAKKVGYKANTRLEDDFRLAKKLVFDKVRKVLGFDRCIQFLSIGSGITKEMQEFFLSYDIILFQTYGMTETTGAHSASSDESHKWFSCGKPMTGSKTQVRDEDREGLGEFHIWGRNVSMGYLNNEHKTKRIFDNKGWLHTGDVGFLDPEGYLHFASRLEDVIMTSRGERIFPVSIENMIKEQIPIVHYAMVVGNQARFLCALLTLKCLVNEDTGEPRHNLTPEAIEYCRKHNSKVTKVTELTENQDPSIDAAIQKGIDAVNKELSSESHKIQKWKILEKDFSMKGGELGPTMKLRRTYVTRRLHQIISSFYK</sequence>
<evidence type="ECO:0000256" key="11">
    <source>
        <dbReference type="ARBA" id="ARBA00026121"/>
    </source>
</evidence>
<evidence type="ECO:0000256" key="18">
    <source>
        <dbReference type="ARBA" id="ARBA00048666"/>
    </source>
</evidence>
<dbReference type="Gene3D" id="3.40.50.12780">
    <property type="entry name" value="N-terminal domain of ligase-like"/>
    <property type="match status" value="1"/>
</dbReference>
<dbReference type="SUPFAM" id="SSF56801">
    <property type="entry name" value="Acetyl-CoA synthetase-like"/>
    <property type="match status" value="1"/>
</dbReference>
<feature type="chain" id="PRO_5023821759" description="Long-chain-fatty-acid--CoA ligase ACSBG2" evidence="20">
    <location>
        <begin position="16"/>
        <end position="654"/>
    </location>
</feature>
<reference evidence="22" key="2">
    <citation type="submission" date="2025-08" db="UniProtKB">
        <authorList>
            <consortium name="Ensembl"/>
        </authorList>
    </citation>
    <scope>IDENTIFICATION</scope>
</reference>
<dbReference type="PROSITE" id="PS00455">
    <property type="entry name" value="AMP_BINDING"/>
    <property type="match status" value="1"/>
</dbReference>
<evidence type="ECO:0000256" key="12">
    <source>
        <dbReference type="ARBA" id="ARBA00035848"/>
    </source>
</evidence>
<evidence type="ECO:0000256" key="16">
    <source>
        <dbReference type="ARBA" id="ARBA00042118"/>
    </source>
</evidence>
<reference evidence="22 23" key="1">
    <citation type="journal article" date="2007" name="Nature">
        <title>Genome of the marsupial Monodelphis domestica reveals innovation in non-coding sequences.</title>
        <authorList>
            <person name="Mikkelsen T.S."/>
            <person name="Wakefield M.J."/>
            <person name="Aken B."/>
            <person name="Amemiya C.T."/>
            <person name="Chang J.L."/>
            <person name="Duke S."/>
            <person name="Garber M."/>
            <person name="Gentles A.J."/>
            <person name="Goodstadt L."/>
            <person name="Heger A."/>
            <person name="Jurka J."/>
            <person name="Kamal M."/>
            <person name="Mauceli E."/>
            <person name="Searle S.M."/>
            <person name="Sharpe T."/>
            <person name="Baker M.L."/>
            <person name="Batzer M.A."/>
            <person name="Benos P.V."/>
            <person name="Belov K."/>
            <person name="Clamp M."/>
            <person name="Cook A."/>
            <person name="Cuff J."/>
            <person name="Das R."/>
            <person name="Davidow L."/>
            <person name="Deakin J.E."/>
            <person name="Fazzari M.J."/>
            <person name="Glass J.L."/>
            <person name="Grabherr M."/>
            <person name="Greally J.M."/>
            <person name="Gu W."/>
            <person name="Hore T.A."/>
            <person name="Huttley G.A."/>
            <person name="Kleber M."/>
            <person name="Jirtle R.L."/>
            <person name="Koina E."/>
            <person name="Lee J.T."/>
            <person name="Mahony S."/>
            <person name="Marra M.A."/>
            <person name="Miller R.D."/>
            <person name="Nicholls R.D."/>
            <person name="Oda M."/>
            <person name="Papenfuss A.T."/>
            <person name="Parra Z.E."/>
            <person name="Pollock D.D."/>
            <person name="Ray D.A."/>
            <person name="Schein J.E."/>
            <person name="Speed T.P."/>
            <person name="Thompson K."/>
            <person name="VandeBerg J.L."/>
            <person name="Wade C.M."/>
            <person name="Walker J.A."/>
            <person name="Waters P.D."/>
            <person name="Webber C."/>
            <person name="Weidman J.R."/>
            <person name="Xie X."/>
            <person name="Zody M.C."/>
            <person name="Baldwin J."/>
            <person name="Abdouelleil A."/>
            <person name="Abdulkadir J."/>
            <person name="Abebe A."/>
            <person name="Abera B."/>
            <person name="Abreu J."/>
            <person name="Acer S.C."/>
            <person name="Aftuck L."/>
            <person name="Alexander A."/>
            <person name="An P."/>
            <person name="Anderson E."/>
            <person name="Anderson S."/>
            <person name="Arachi H."/>
            <person name="Azer M."/>
            <person name="Bachantsang P."/>
            <person name="Barry A."/>
            <person name="Bayul T."/>
            <person name="Berlin A."/>
            <person name="Bessette D."/>
            <person name="Bloom T."/>
            <person name="Bloom T."/>
            <person name="Boguslavskiy L."/>
            <person name="Bonnet C."/>
            <person name="Boukhgalter B."/>
            <person name="Bourzgui I."/>
            <person name="Brown A."/>
            <person name="Cahill P."/>
            <person name="Channer S."/>
            <person name="Cheshatsang Y."/>
            <person name="Chuda L."/>
            <person name="Citroen M."/>
            <person name="Collymore A."/>
            <person name="Cooke P."/>
            <person name="Costello M."/>
            <person name="D'Aco K."/>
            <person name="Daza R."/>
            <person name="De Haan G."/>
            <person name="DeGray S."/>
            <person name="DeMaso C."/>
            <person name="Dhargay N."/>
            <person name="Dooley K."/>
            <person name="Dooley E."/>
            <person name="Doricent M."/>
            <person name="Dorje P."/>
            <person name="Dorjee K."/>
            <person name="Dupes A."/>
            <person name="Elong R."/>
            <person name="Falk J."/>
            <person name="Farina A."/>
            <person name="Faro S."/>
            <person name="Ferguson D."/>
            <person name="Fisher S."/>
            <person name="Foley C.D."/>
            <person name="Franke A."/>
            <person name="Friedrich D."/>
            <person name="Gadbois L."/>
            <person name="Gearin G."/>
            <person name="Gearin C.R."/>
            <person name="Giannoukos G."/>
            <person name="Goode T."/>
            <person name="Graham J."/>
            <person name="Grandbois E."/>
            <person name="Grewal S."/>
            <person name="Gyaltsen K."/>
            <person name="Hafez N."/>
            <person name="Hagos B."/>
            <person name="Hall J."/>
            <person name="Henson C."/>
            <person name="Hollinger A."/>
            <person name="Honan T."/>
            <person name="Huard M.D."/>
            <person name="Hughes L."/>
            <person name="Hurhula B."/>
            <person name="Husby M.E."/>
            <person name="Kamat A."/>
            <person name="Kanga B."/>
            <person name="Kashin S."/>
            <person name="Khazanovich D."/>
            <person name="Kisner P."/>
            <person name="Lance K."/>
            <person name="Lara M."/>
            <person name="Lee W."/>
            <person name="Lennon N."/>
            <person name="Letendre F."/>
            <person name="LeVine R."/>
            <person name="Lipovsky A."/>
            <person name="Liu X."/>
            <person name="Liu J."/>
            <person name="Liu S."/>
            <person name="Lokyitsang T."/>
            <person name="Lokyitsang Y."/>
            <person name="Lubonja R."/>
            <person name="Lui A."/>
            <person name="MacDonald P."/>
            <person name="Magnisalis V."/>
            <person name="Maru K."/>
            <person name="Matthews C."/>
            <person name="McCusker W."/>
            <person name="McDonough S."/>
            <person name="Mehta T."/>
            <person name="Meldrim J."/>
            <person name="Meneus L."/>
            <person name="Mihai O."/>
            <person name="Mihalev A."/>
            <person name="Mihova T."/>
            <person name="Mittelman R."/>
            <person name="Mlenga V."/>
            <person name="Montmayeur A."/>
            <person name="Mulrain L."/>
            <person name="Navidi A."/>
            <person name="Naylor J."/>
            <person name="Negash T."/>
            <person name="Nguyen T."/>
            <person name="Nguyen N."/>
            <person name="Nicol R."/>
            <person name="Norbu C."/>
            <person name="Norbu N."/>
            <person name="Novod N."/>
            <person name="O'Neill B."/>
            <person name="Osman S."/>
            <person name="Markiewicz E."/>
            <person name="Oyono O.L."/>
            <person name="Patti C."/>
            <person name="Phunkhang P."/>
            <person name="Pierre F."/>
            <person name="Priest M."/>
            <person name="Raghuraman S."/>
            <person name="Rege F."/>
            <person name="Reyes R."/>
            <person name="Rise C."/>
            <person name="Rogov P."/>
            <person name="Ross K."/>
            <person name="Ryan E."/>
            <person name="Settipalli S."/>
            <person name="Shea T."/>
            <person name="Sherpa N."/>
            <person name="Shi L."/>
            <person name="Shih D."/>
            <person name="Sparrow T."/>
            <person name="Spaulding J."/>
            <person name="Stalker J."/>
            <person name="Stange-Thomann N."/>
            <person name="Stavropoulos S."/>
            <person name="Stone C."/>
            <person name="Strader C."/>
            <person name="Tesfaye S."/>
            <person name="Thomson T."/>
            <person name="Thoulutsang Y."/>
            <person name="Thoulutsang D."/>
            <person name="Topham K."/>
            <person name="Topping I."/>
            <person name="Tsamla T."/>
            <person name="Vassiliev H."/>
            <person name="Vo A."/>
            <person name="Wangchuk T."/>
            <person name="Wangdi T."/>
            <person name="Weiand M."/>
            <person name="Wilkinson J."/>
            <person name="Wilson A."/>
            <person name="Yadav S."/>
            <person name="Young G."/>
            <person name="Yu Q."/>
            <person name="Zembek L."/>
            <person name="Zhong D."/>
            <person name="Zimmer A."/>
            <person name="Zwirko Z."/>
            <person name="Jaffe D.B."/>
            <person name="Alvarez P."/>
            <person name="Brockman W."/>
            <person name="Butler J."/>
            <person name="Chin C."/>
            <person name="Gnerre S."/>
            <person name="MacCallum I."/>
            <person name="Graves J.A."/>
            <person name="Ponting C.P."/>
            <person name="Breen M."/>
            <person name="Samollow P.B."/>
            <person name="Lander E.S."/>
            <person name="Lindblad-Toh K."/>
        </authorList>
    </citation>
    <scope>NUCLEOTIDE SEQUENCE [LARGE SCALE GENOMIC DNA]</scope>
</reference>
<keyword evidence="5" id="KW-0276">Fatty acid metabolism</keyword>
<keyword evidence="2" id="KW-0963">Cytoplasm</keyword>
<feature type="domain" description="AMP-dependent synthetase/ligase" evidence="21">
    <location>
        <begin position="50"/>
        <end position="464"/>
    </location>
</feature>
<evidence type="ECO:0000259" key="21">
    <source>
        <dbReference type="Pfam" id="PF00501"/>
    </source>
</evidence>
<feature type="signal peptide" evidence="20">
    <location>
        <begin position="1"/>
        <end position="15"/>
    </location>
</feature>
<dbReference type="PANTHER" id="PTHR43272:SF101">
    <property type="entry name" value="ACYL-COA SYNTHETASE BUBBLEGUM FAMILY MEMBER 2-RELATED"/>
    <property type="match status" value="1"/>
</dbReference>
<protein>
    <recommendedName>
        <fullName evidence="15">Long-chain-fatty-acid--CoA ligase ACSBG2</fullName>
        <ecNumber evidence="10">6.2.1.15</ecNumber>
        <ecNumber evidence="11">6.2.1.3</ecNumber>
    </recommendedName>
    <alternativeName>
        <fullName evidence="17">Acyl-CoA synthetase bubblegum family member 2</fullName>
    </alternativeName>
    <alternativeName>
        <fullName evidence="16">Arachidonate--CoA ligase ACSBG2</fullName>
    </alternativeName>
</protein>
<evidence type="ECO:0000256" key="19">
    <source>
        <dbReference type="ARBA" id="ARBA00049139"/>
    </source>
</evidence>
<comment type="catalytic activity">
    <reaction evidence="18">
        <text>tetracosanoate + ATP + CoA = tetracosanoyl-CoA + AMP + diphosphate</text>
        <dbReference type="Rhea" id="RHEA:33639"/>
        <dbReference type="ChEBI" id="CHEBI:30616"/>
        <dbReference type="ChEBI" id="CHEBI:31014"/>
        <dbReference type="ChEBI" id="CHEBI:33019"/>
        <dbReference type="ChEBI" id="CHEBI:57287"/>
        <dbReference type="ChEBI" id="CHEBI:65052"/>
        <dbReference type="ChEBI" id="CHEBI:456215"/>
    </reaction>
    <physiologicalReaction direction="left-to-right" evidence="18">
        <dbReference type="Rhea" id="RHEA:33640"/>
    </physiologicalReaction>
</comment>
<comment type="catalytic activity">
    <reaction evidence="12">
        <text>(9Z,12Z)-octadecadienoate + ATP + CoA = (9Z,12Z)-octadecadienoyl-CoA + AMP + diphosphate</text>
        <dbReference type="Rhea" id="RHEA:33651"/>
        <dbReference type="ChEBI" id="CHEBI:30245"/>
        <dbReference type="ChEBI" id="CHEBI:30616"/>
        <dbReference type="ChEBI" id="CHEBI:33019"/>
        <dbReference type="ChEBI" id="CHEBI:57287"/>
        <dbReference type="ChEBI" id="CHEBI:57383"/>
        <dbReference type="ChEBI" id="CHEBI:456215"/>
    </reaction>
    <physiologicalReaction direction="left-to-right" evidence="12">
        <dbReference type="Rhea" id="RHEA:33652"/>
    </physiologicalReaction>
</comment>
<dbReference type="EC" id="6.2.1.3" evidence="11"/>
<evidence type="ECO:0000256" key="10">
    <source>
        <dbReference type="ARBA" id="ARBA00026113"/>
    </source>
</evidence>
<evidence type="ECO:0000256" key="13">
    <source>
        <dbReference type="ARBA" id="ARBA00036043"/>
    </source>
</evidence>
<proteinExistence type="inferred from homology"/>
<comment type="catalytic activity">
    <reaction evidence="13">
        <text>(9Z)-octadecenoate + ATP + CoA = (9Z)-octadecenoyl-CoA + AMP + diphosphate</text>
        <dbReference type="Rhea" id="RHEA:33607"/>
        <dbReference type="ChEBI" id="CHEBI:30616"/>
        <dbReference type="ChEBI" id="CHEBI:30823"/>
        <dbReference type="ChEBI" id="CHEBI:33019"/>
        <dbReference type="ChEBI" id="CHEBI:57287"/>
        <dbReference type="ChEBI" id="CHEBI:57387"/>
        <dbReference type="ChEBI" id="CHEBI:456215"/>
    </reaction>
    <physiologicalReaction direction="left-to-right" evidence="13">
        <dbReference type="Rhea" id="RHEA:33608"/>
    </physiologicalReaction>
</comment>
<dbReference type="OMA" id="PNAMQGY"/>
<dbReference type="GeneTree" id="ENSGT00940000155332"/>
<evidence type="ECO:0000313" key="22">
    <source>
        <dbReference type="Ensembl" id="ENSMODP00000045933.1"/>
    </source>
</evidence>
<dbReference type="GO" id="GO:0016020">
    <property type="term" value="C:membrane"/>
    <property type="evidence" value="ECO:0000318"/>
    <property type="project" value="GO_Central"/>
</dbReference>
<comment type="catalytic activity">
    <reaction evidence="8">
        <text>a long-chain fatty acid + ATP + CoA = a long-chain fatty acyl-CoA + AMP + diphosphate</text>
        <dbReference type="Rhea" id="RHEA:15421"/>
        <dbReference type="ChEBI" id="CHEBI:30616"/>
        <dbReference type="ChEBI" id="CHEBI:33019"/>
        <dbReference type="ChEBI" id="CHEBI:57287"/>
        <dbReference type="ChEBI" id="CHEBI:57560"/>
        <dbReference type="ChEBI" id="CHEBI:83139"/>
        <dbReference type="ChEBI" id="CHEBI:456215"/>
        <dbReference type="EC" id="6.2.1.3"/>
    </reaction>
    <physiologicalReaction direction="left-to-right" evidence="8">
        <dbReference type="Rhea" id="RHEA:15422"/>
    </physiologicalReaction>
</comment>
<evidence type="ECO:0000256" key="3">
    <source>
        <dbReference type="ARBA" id="ARBA00022598"/>
    </source>
</evidence>
<dbReference type="Pfam" id="PF00501">
    <property type="entry name" value="AMP-binding"/>
    <property type="match status" value="1"/>
</dbReference>
<evidence type="ECO:0000256" key="17">
    <source>
        <dbReference type="ARBA" id="ARBA00043192"/>
    </source>
</evidence>
<comment type="similarity">
    <text evidence="14">Belongs to the ATP-dependent AMP-binding enzyme family. Bubblegum subfamily.</text>
</comment>
<evidence type="ECO:0000256" key="6">
    <source>
        <dbReference type="ARBA" id="ARBA00022840"/>
    </source>
</evidence>